<comment type="similarity">
    <text evidence="1">Belongs to the short-chain dehydrogenases/reductases (SDR) family.</text>
</comment>
<organism evidence="3 4">
    <name type="scientific">Mesorhabditis spiculigera</name>
    <dbReference type="NCBI Taxonomy" id="96644"/>
    <lineage>
        <taxon>Eukaryota</taxon>
        <taxon>Metazoa</taxon>
        <taxon>Ecdysozoa</taxon>
        <taxon>Nematoda</taxon>
        <taxon>Chromadorea</taxon>
        <taxon>Rhabditida</taxon>
        <taxon>Rhabditina</taxon>
        <taxon>Rhabditomorpha</taxon>
        <taxon>Rhabditoidea</taxon>
        <taxon>Rhabditidae</taxon>
        <taxon>Mesorhabditinae</taxon>
        <taxon>Mesorhabditis</taxon>
    </lineage>
</organism>
<accession>A0AA36G752</accession>
<dbReference type="InterPro" id="IPR036291">
    <property type="entry name" value="NAD(P)-bd_dom_sf"/>
</dbReference>
<feature type="non-terminal residue" evidence="3">
    <location>
        <position position="1"/>
    </location>
</feature>
<evidence type="ECO:0000313" key="3">
    <source>
        <dbReference type="EMBL" id="CAJ0580548.1"/>
    </source>
</evidence>
<reference evidence="3" key="1">
    <citation type="submission" date="2023-06" db="EMBL/GenBank/DDBJ databases">
        <authorList>
            <person name="Delattre M."/>
        </authorList>
    </citation>
    <scope>NUCLEOTIDE SEQUENCE</scope>
    <source>
        <strain evidence="3">AF72</strain>
    </source>
</reference>
<dbReference type="AlphaFoldDB" id="A0AA36G752"/>
<dbReference type="GO" id="GO:0016491">
    <property type="term" value="F:oxidoreductase activity"/>
    <property type="evidence" value="ECO:0007669"/>
    <property type="project" value="UniProtKB-KW"/>
</dbReference>
<sequence>MRHLLPVNGMLLPISQNVDKLLVKALKECVPVRLLKWFFDERLFQETMRPIDYPSNEPTPKRILLTGGTGGIGIFSSSCEYYLSFSGLETVQQLCLLGHEVTFSGRSREKAEAARQIILRRNPNARVDYVVMDLEDFTQIQRGFSWLMLQKKKPYEILIMNAGVMLDPNGSTKDKLDSAFQVNYLAHFLLARLVIESKQPTDKLHIVCLASTLIGVDFKFLWSTPKTEDGYLKIVDAPNKKTHNCGWGEYRASKLLIAGLAQVFNGTKAITAVAVNPGNVRTDMARYMPWRAKLGLAVFACTLISTERAAKNVVQAALHTVDKEDRLWFDQSELVAQPETVHRAQFDQWLDRWSRELLLKRFHVVVPPTI</sequence>
<dbReference type="PANTHER" id="PTHR24320:SF148">
    <property type="entry name" value="NAD(P)-BINDING ROSSMANN-FOLD SUPERFAMILY PROTEIN"/>
    <property type="match status" value="1"/>
</dbReference>
<dbReference type="Pfam" id="PF00106">
    <property type="entry name" value="adh_short"/>
    <property type="match status" value="1"/>
</dbReference>
<protein>
    <submittedName>
        <fullName evidence="3">Uncharacterized protein</fullName>
    </submittedName>
</protein>
<dbReference type="InterPro" id="IPR002347">
    <property type="entry name" value="SDR_fam"/>
</dbReference>
<evidence type="ECO:0000256" key="2">
    <source>
        <dbReference type="ARBA" id="ARBA00023002"/>
    </source>
</evidence>
<gene>
    <name evidence="3" type="ORF">MSPICULIGERA_LOCUS18746</name>
</gene>
<name>A0AA36G752_9BILA</name>
<dbReference type="EMBL" id="CATQJA010002659">
    <property type="protein sequence ID" value="CAJ0580548.1"/>
    <property type="molecule type" value="Genomic_DNA"/>
</dbReference>
<keyword evidence="2" id="KW-0560">Oxidoreductase</keyword>
<evidence type="ECO:0000256" key="1">
    <source>
        <dbReference type="ARBA" id="ARBA00006484"/>
    </source>
</evidence>
<proteinExistence type="inferred from homology"/>
<dbReference type="SUPFAM" id="SSF51735">
    <property type="entry name" value="NAD(P)-binding Rossmann-fold domains"/>
    <property type="match status" value="1"/>
</dbReference>
<dbReference type="PRINTS" id="PR00081">
    <property type="entry name" value="GDHRDH"/>
</dbReference>
<keyword evidence="4" id="KW-1185">Reference proteome</keyword>
<comment type="caution">
    <text evidence="3">The sequence shown here is derived from an EMBL/GenBank/DDBJ whole genome shotgun (WGS) entry which is preliminary data.</text>
</comment>
<dbReference type="Gene3D" id="3.40.50.720">
    <property type="entry name" value="NAD(P)-binding Rossmann-like Domain"/>
    <property type="match status" value="1"/>
</dbReference>
<dbReference type="Proteomes" id="UP001177023">
    <property type="component" value="Unassembled WGS sequence"/>
</dbReference>
<dbReference type="PANTHER" id="PTHR24320">
    <property type="entry name" value="RETINOL DEHYDROGENASE"/>
    <property type="match status" value="1"/>
</dbReference>
<evidence type="ECO:0000313" key="4">
    <source>
        <dbReference type="Proteomes" id="UP001177023"/>
    </source>
</evidence>